<feature type="compositionally biased region" description="Gly residues" evidence="8">
    <location>
        <begin position="578"/>
        <end position="592"/>
    </location>
</feature>
<feature type="domain" description="Fork-head" evidence="9">
    <location>
        <begin position="674"/>
        <end position="759"/>
    </location>
</feature>
<dbReference type="InterPro" id="IPR036388">
    <property type="entry name" value="WH-like_DNA-bd_sf"/>
</dbReference>
<dbReference type="RefSeq" id="XP_033169426.1">
    <property type="nucleotide sequence ID" value="XM_033313535.1"/>
</dbReference>
<evidence type="ECO:0000256" key="3">
    <source>
        <dbReference type="ARBA" id="ARBA00023015"/>
    </source>
</evidence>
<feature type="region of interest" description="Disordered" evidence="8">
    <location>
        <begin position="834"/>
        <end position="855"/>
    </location>
</feature>
<feature type="region of interest" description="Disordered" evidence="8">
    <location>
        <begin position="53"/>
        <end position="87"/>
    </location>
</feature>
<feature type="compositionally biased region" description="Low complexity" evidence="8">
    <location>
        <begin position="364"/>
        <end position="377"/>
    </location>
</feature>
<evidence type="ECO:0000256" key="6">
    <source>
        <dbReference type="ARBA" id="ARBA00023242"/>
    </source>
</evidence>
<sequence>MSTDNPTQLLTTRDLSQLRGHLQSGTVAMPSTPTSVVAAAAATVAAAHGYRTIAPTQQPANNSSSSSTSSSTNSSTATSATAAAASAQPPVIPPVISTSNSNMPASASKYVFLQHNHNGGFTAYDGSAATTAAGSTGTVGATGGNIVLLAATPLEASSGEALVNVRTTEDDGELRSLSWLSDTNLIKGIVTTTAGQAGKRGATVAIKSTAGAAGTVGSGAPNGNLCIVSDLIEELPTNLSETSEQESTGGAASGSAPAASTVYSTTTVHKGASGTTTVVEYKASKANQQQQQPQQQQQQTTYLPTPTRTTMVGHGYMPVVVSSASQPILSPAKQQLPQQIYVTSNGSSPPGGGTIYKAANQALSSPTTSSSSSNTTTHHPHKKYLREKMHVQMDHSSHVASTVTVVSSPASSNNSSISSSNTGSVSGSGSSTAAVNGGNSPVPKTSSFSTVFEAVNYATSAASNSSSSNSTPNSQAILHGQESPAVVTTTTLISAGSLPPGYSFVNQVASTPHVLSTPAHVASPETPPGAALLPGTYYATSTTSAGTTTTTLQPRSLQLSVSPPPPNMTPTSQVHNGSLGGGGGGGSGGGGANLRSPNSYASYDNEDSLKEFDLVVSSRLHTSTPQYSVSKNGANGYGNGNSNVNGGGAGSNTPQKQKHPNNVPYDPLVHTNNKPPYSFSSLIFMAIEGSNEKALPVKEIYAWIVQHFPYFKTAPNGWKNSVRHNLSLNKSFVKVEKAPNMGKGSLWRVEPQQRQNLIQALNRSPFFPNSAVDKISPSLKSPSGGSAYDSLDGGGSGAVTSAQPAAAGAGVPAASAVALSTPTKSNGLALANGASQATNAARPHSPNGGGSGSHARFDPYLFPNLSKAFRNIREDSVGQPLLQDALDDELSGDYHNNNNNNNSGSKYNYVGLNGSNGAVSGGAGSNANGASDGINFARLARDCGADSMDDVHAATAMLYLKHGPKAFSEPFQNGSGPVITSSPSEDHTYSAGGNSNADSGSSTPLTNGNALASVAQAVAQAQNNQGGAGSDSNCASSDAAYDSSEENHNITPEEMADRQRHRDGVDALLSLSGSSIVECGSVATTHYHSNGSSGSSHGSPHKRASSHSLEEEHLQQHREQQLQQQQPQQHHHQQFGSTQAVYTNGNGSKMALLSSAAANVALAQQQQIHQDLYSSTAGHNASVYLGGLNNHCLPGGGGVGSVNVAAGMLPQHLSAATAASKNKVKPLRGLRTKFKRKSAWMR</sequence>
<organism evidence="10 11">
    <name type="scientific">Drosophila mauritiana</name>
    <name type="common">Fruit fly</name>
    <dbReference type="NCBI Taxonomy" id="7226"/>
    <lineage>
        <taxon>Eukaryota</taxon>
        <taxon>Metazoa</taxon>
        <taxon>Ecdysozoa</taxon>
        <taxon>Arthropoda</taxon>
        <taxon>Hexapoda</taxon>
        <taxon>Insecta</taxon>
        <taxon>Pterygota</taxon>
        <taxon>Neoptera</taxon>
        <taxon>Endopterygota</taxon>
        <taxon>Diptera</taxon>
        <taxon>Brachycera</taxon>
        <taxon>Muscomorpha</taxon>
        <taxon>Ephydroidea</taxon>
        <taxon>Drosophilidae</taxon>
        <taxon>Drosophila</taxon>
        <taxon>Sophophora</taxon>
    </lineage>
</organism>
<feature type="region of interest" description="Disordered" evidence="8">
    <location>
        <begin position="970"/>
        <end position="1008"/>
    </location>
</feature>
<feature type="compositionally biased region" description="Low complexity" evidence="8">
    <location>
        <begin position="1087"/>
        <end position="1098"/>
    </location>
</feature>
<dbReference type="FunFam" id="1.10.10.10:FF:000538">
    <property type="entry name" value="Checkpoint suppressor homologue"/>
    <property type="match status" value="1"/>
</dbReference>
<feature type="region of interest" description="Disordered" evidence="8">
    <location>
        <begin position="1087"/>
        <end position="1142"/>
    </location>
</feature>
<dbReference type="Gene3D" id="1.10.10.10">
    <property type="entry name" value="Winged helix-like DNA-binding domain superfamily/Winged helix DNA-binding domain"/>
    <property type="match status" value="1"/>
</dbReference>
<feature type="region of interest" description="Disordered" evidence="8">
    <location>
        <begin position="1022"/>
        <end position="1046"/>
    </location>
</feature>
<dbReference type="CDD" id="cd20031">
    <property type="entry name" value="FH_FOXN2-like"/>
    <property type="match status" value="1"/>
</dbReference>
<feature type="region of interest" description="Disordered" evidence="8">
    <location>
        <begin position="625"/>
        <end position="662"/>
    </location>
</feature>
<feature type="region of interest" description="Disordered" evidence="8">
    <location>
        <begin position="393"/>
        <end position="443"/>
    </location>
</feature>
<dbReference type="InterPro" id="IPR001766">
    <property type="entry name" value="Fork_head_dom"/>
</dbReference>
<evidence type="ECO:0000313" key="13">
    <source>
        <dbReference type="RefSeq" id="XP_033169426.1"/>
    </source>
</evidence>
<proteinExistence type="predicted"/>
<dbReference type="PROSITE" id="PS00657">
    <property type="entry name" value="FORK_HEAD_1"/>
    <property type="match status" value="1"/>
</dbReference>
<dbReference type="GeneID" id="117146911"/>
<dbReference type="PROSITE" id="PS00658">
    <property type="entry name" value="FORK_HEAD_2"/>
    <property type="match status" value="1"/>
</dbReference>
<keyword evidence="2" id="KW-0217">Developmental protein</keyword>
<dbReference type="AlphaFoldDB" id="A0A6P8L079"/>
<dbReference type="InterPro" id="IPR018122">
    <property type="entry name" value="TF_fork_head_CS_1"/>
</dbReference>
<evidence type="ECO:0000313" key="12">
    <source>
        <dbReference type="RefSeq" id="XP_033169425.1"/>
    </source>
</evidence>
<feature type="compositionally biased region" description="Gly residues" evidence="8">
    <location>
        <begin position="635"/>
        <end position="650"/>
    </location>
</feature>
<feature type="region of interest" description="Disordered" evidence="8">
    <location>
        <begin position="362"/>
        <end position="381"/>
    </location>
</feature>
<dbReference type="CTD" id="31678"/>
<reference evidence="11 12" key="1">
    <citation type="submission" date="2025-04" db="UniProtKB">
        <authorList>
            <consortium name="RefSeq"/>
        </authorList>
    </citation>
    <scope>IDENTIFICATION</scope>
    <source>
        <strain evidence="11 12">Mau12</strain>
        <tissue evidence="11 12">Whole Body</tissue>
    </source>
</reference>
<evidence type="ECO:0000256" key="5">
    <source>
        <dbReference type="ARBA" id="ARBA00023163"/>
    </source>
</evidence>
<feature type="compositionally biased region" description="Polar residues" evidence="8">
    <location>
        <begin position="552"/>
        <end position="561"/>
    </location>
</feature>
<keyword evidence="4 7" id="KW-0238">DNA-binding</keyword>
<dbReference type="RefSeq" id="XP_033169425.1">
    <property type="nucleotide sequence ID" value="XM_033313534.1"/>
</dbReference>
<dbReference type="PANTHER" id="PTHR45881">
    <property type="entry name" value="CHECKPOINT SUPPRESSOR 1-LIKE, ISOFORM A-RELATED"/>
    <property type="match status" value="1"/>
</dbReference>
<comment type="subcellular location">
    <subcellularLocation>
        <location evidence="1 7">Nucleus</location>
    </subcellularLocation>
</comment>
<dbReference type="PROSITE" id="PS50039">
    <property type="entry name" value="FORK_HEAD_3"/>
    <property type="match status" value="1"/>
</dbReference>
<feature type="compositionally biased region" description="Low complexity" evidence="8">
    <location>
        <begin position="990"/>
        <end position="1008"/>
    </location>
</feature>
<dbReference type="Pfam" id="PF00250">
    <property type="entry name" value="Forkhead"/>
    <property type="match status" value="1"/>
</dbReference>
<keyword evidence="6 7" id="KW-0539">Nucleus</keyword>
<keyword evidence="5" id="KW-0804">Transcription</keyword>
<feature type="compositionally biased region" description="Polar residues" evidence="8">
    <location>
        <begin position="970"/>
        <end position="983"/>
    </location>
</feature>
<feature type="region of interest" description="Disordered" evidence="8">
    <location>
        <begin position="542"/>
        <end position="602"/>
    </location>
</feature>
<evidence type="ECO:0000313" key="10">
    <source>
        <dbReference type="Proteomes" id="UP000515162"/>
    </source>
</evidence>
<dbReference type="GO" id="GO:0000978">
    <property type="term" value="F:RNA polymerase II cis-regulatory region sequence-specific DNA binding"/>
    <property type="evidence" value="ECO:0007669"/>
    <property type="project" value="TreeGrafter"/>
</dbReference>
<dbReference type="InterPro" id="IPR036390">
    <property type="entry name" value="WH_DNA-bd_sf"/>
</dbReference>
<feature type="compositionally biased region" description="Low complexity" evidence="8">
    <location>
        <begin position="542"/>
        <end position="551"/>
    </location>
</feature>
<dbReference type="SMART" id="SM00339">
    <property type="entry name" value="FH"/>
    <property type="match status" value="1"/>
</dbReference>
<evidence type="ECO:0000256" key="2">
    <source>
        <dbReference type="ARBA" id="ARBA00022473"/>
    </source>
</evidence>
<feature type="region of interest" description="Disordered" evidence="8">
    <location>
        <begin position="284"/>
        <end position="305"/>
    </location>
</feature>
<protein>
    <submittedName>
        <fullName evidence="11 12">Mucin-19 isoform X2</fullName>
    </submittedName>
</protein>
<dbReference type="InterPro" id="IPR030456">
    <property type="entry name" value="TF_fork_head_CS_2"/>
</dbReference>
<dbReference type="GO" id="GO:0000981">
    <property type="term" value="F:DNA-binding transcription factor activity, RNA polymerase II-specific"/>
    <property type="evidence" value="ECO:0007669"/>
    <property type="project" value="TreeGrafter"/>
</dbReference>
<keyword evidence="3" id="KW-0805">Transcription regulation</keyword>
<evidence type="ECO:0000259" key="9">
    <source>
        <dbReference type="PROSITE" id="PS50039"/>
    </source>
</evidence>
<feature type="compositionally biased region" description="Low complexity" evidence="8">
    <location>
        <begin position="398"/>
        <end position="440"/>
    </location>
</feature>
<dbReference type="SUPFAM" id="SSF46785">
    <property type="entry name" value="Winged helix' DNA-binding domain"/>
    <property type="match status" value="1"/>
</dbReference>
<dbReference type="PRINTS" id="PR00053">
    <property type="entry name" value="FORKHEAD"/>
</dbReference>
<accession>A0A6P8L079</accession>
<evidence type="ECO:0000313" key="11">
    <source>
        <dbReference type="RefSeq" id="XP_033169424.1"/>
    </source>
</evidence>
<feature type="DNA-binding region" description="Fork-head" evidence="7">
    <location>
        <begin position="674"/>
        <end position="759"/>
    </location>
</feature>
<evidence type="ECO:0000256" key="1">
    <source>
        <dbReference type="ARBA" id="ARBA00004123"/>
    </source>
</evidence>
<dbReference type="Proteomes" id="UP000515162">
    <property type="component" value="Chromosome X"/>
</dbReference>
<evidence type="ECO:0000256" key="8">
    <source>
        <dbReference type="SAM" id="MobiDB-lite"/>
    </source>
</evidence>
<dbReference type="PANTHER" id="PTHR45881:SF7">
    <property type="entry name" value="CHECKPOINT SUPPRESSOR 1-LIKE, ISOFORM A-RELATED"/>
    <property type="match status" value="1"/>
</dbReference>
<feature type="compositionally biased region" description="Low complexity" evidence="8">
    <location>
        <begin position="60"/>
        <end position="87"/>
    </location>
</feature>
<dbReference type="RefSeq" id="XP_033169424.1">
    <property type="nucleotide sequence ID" value="XM_033313533.1"/>
</dbReference>
<feature type="compositionally biased region" description="Low complexity" evidence="8">
    <location>
        <begin position="288"/>
        <end position="305"/>
    </location>
</feature>
<feature type="region of interest" description="Disordered" evidence="8">
    <location>
        <begin position="775"/>
        <end position="802"/>
    </location>
</feature>
<dbReference type="GO" id="GO:0005634">
    <property type="term" value="C:nucleus"/>
    <property type="evidence" value="ECO:0007669"/>
    <property type="project" value="UniProtKB-SubCell"/>
</dbReference>
<gene>
    <name evidence="11 12 13" type="primary">LOC117146911</name>
</gene>
<keyword evidence="10" id="KW-1185">Reference proteome</keyword>
<evidence type="ECO:0000256" key="7">
    <source>
        <dbReference type="PROSITE-ProRule" id="PRU00089"/>
    </source>
</evidence>
<feature type="compositionally biased region" description="Basic and acidic residues" evidence="8">
    <location>
        <begin position="1108"/>
        <end position="1120"/>
    </location>
</feature>
<evidence type="ECO:0000256" key="4">
    <source>
        <dbReference type="ARBA" id="ARBA00023125"/>
    </source>
</evidence>
<feature type="compositionally biased region" description="Low complexity" evidence="8">
    <location>
        <begin position="1022"/>
        <end position="1042"/>
    </location>
</feature>
<name>A0A6P8L079_DROMA</name>